<dbReference type="RefSeq" id="WP_091588244.1">
    <property type="nucleotide sequence ID" value="NZ_FNDU01000027.1"/>
</dbReference>
<dbReference type="SUPFAM" id="SSF140500">
    <property type="entry name" value="BAS1536-like"/>
    <property type="match status" value="1"/>
</dbReference>
<dbReference type="PANTHER" id="PTHR41263:SF1">
    <property type="entry name" value="ASPARTYL-PHOSPHATE PHOSPHATASE YISI"/>
    <property type="match status" value="1"/>
</dbReference>
<name>A0A1G8RH29_9BACI</name>
<dbReference type="Pfam" id="PF09388">
    <property type="entry name" value="SpoOE-like"/>
    <property type="match status" value="1"/>
</dbReference>
<evidence type="ECO:0000313" key="2">
    <source>
        <dbReference type="Proteomes" id="UP000199017"/>
    </source>
</evidence>
<dbReference type="InterPro" id="IPR053028">
    <property type="entry name" value="Spo0E-like_phosphatase"/>
</dbReference>
<dbReference type="GO" id="GO:0046983">
    <property type="term" value="F:protein dimerization activity"/>
    <property type="evidence" value="ECO:0007669"/>
    <property type="project" value="InterPro"/>
</dbReference>
<evidence type="ECO:0000313" key="1">
    <source>
        <dbReference type="EMBL" id="SDJ15690.1"/>
    </source>
</evidence>
<protein>
    <submittedName>
        <fullName evidence="1">Spo0E like sporulation regulatory protein</fullName>
    </submittedName>
</protein>
<dbReference type="Gene3D" id="4.10.280.10">
    <property type="entry name" value="Helix-loop-helix DNA-binding domain"/>
    <property type="match status" value="1"/>
</dbReference>
<keyword evidence="2" id="KW-1185">Reference proteome</keyword>
<proteinExistence type="predicted"/>
<dbReference type="EMBL" id="FNDU01000027">
    <property type="protein sequence ID" value="SDJ15690.1"/>
    <property type="molecule type" value="Genomic_DNA"/>
</dbReference>
<dbReference type="InterPro" id="IPR036638">
    <property type="entry name" value="HLH_DNA-bd_sf"/>
</dbReference>
<sequence>MEENSYKLLCIEIEQKRGEMILYGIRYGLTSLEVIQTSQQLDRLLDKLHYLNYPNTG</sequence>
<accession>A0A1G8RH29</accession>
<gene>
    <name evidence="1" type="ORF">SAMN05216352_1277</name>
</gene>
<dbReference type="PANTHER" id="PTHR41263">
    <property type="entry name" value="ASPARTYL-PHOSPHATE PHOSPHATASE YISI"/>
    <property type="match status" value="1"/>
</dbReference>
<dbReference type="Proteomes" id="UP000199017">
    <property type="component" value="Unassembled WGS sequence"/>
</dbReference>
<dbReference type="STRING" id="930129.SAMN05216352_1277"/>
<dbReference type="InterPro" id="IPR018540">
    <property type="entry name" value="Spo0E-like"/>
</dbReference>
<dbReference type="AlphaFoldDB" id="A0A1G8RH29"/>
<dbReference type="OrthoDB" id="2973153at2"/>
<dbReference type="InterPro" id="IPR037208">
    <property type="entry name" value="Spo0E-like_sf"/>
</dbReference>
<reference evidence="1 2" key="1">
    <citation type="submission" date="2016-10" db="EMBL/GenBank/DDBJ databases">
        <authorList>
            <person name="de Groot N.N."/>
        </authorList>
    </citation>
    <scope>NUCLEOTIDE SEQUENCE [LARGE SCALE GENOMIC DNA]</scope>
    <source>
        <strain evidence="2">P4B,CCM 7963,CECT 7998,DSM 25260,IBRC-M 10614,KCTC 13821</strain>
    </source>
</reference>
<organism evidence="1 2">
    <name type="scientific">Alteribacillus bidgolensis</name>
    <dbReference type="NCBI Taxonomy" id="930129"/>
    <lineage>
        <taxon>Bacteria</taxon>
        <taxon>Bacillati</taxon>
        <taxon>Bacillota</taxon>
        <taxon>Bacilli</taxon>
        <taxon>Bacillales</taxon>
        <taxon>Bacillaceae</taxon>
        <taxon>Alteribacillus</taxon>
    </lineage>
</organism>
<dbReference type="GO" id="GO:0043937">
    <property type="term" value="P:regulation of sporulation"/>
    <property type="evidence" value="ECO:0007669"/>
    <property type="project" value="InterPro"/>
</dbReference>